<evidence type="ECO:0000256" key="1">
    <source>
        <dbReference type="ARBA" id="ARBA00001947"/>
    </source>
</evidence>
<evidence type="ECO:0000256" key="6">
    <source>
        <dbReference type="SAM" id="MobiDB-lite"/>
    </source>
</evidence>
<dbReference type="Gene3D" id="3.40.50.720">
    <property type="entry name" value="NAD(P)-binding Rossmann-like Domain"/>
    <property type="match status" value="1"/>
</dbReference>
<sequence>MSVTYDVFRGSAEGRIVADKATSTLGHNEVFIETTHSGLCGTDEHYLKTNQVLGHEGIGIVKSLGPGVTSVKVGDRVGFGYTHSICTACDNCATGWDQYCENQKQYGFHDFDNGTFSYGAVWDANCVYPIPDGYDSAYAAPLMCAGATVWTVLSEYGIRSTDRVAVMGIGGLGHVAIKLAAAMGCHVVVLSSSESKRQEAMDFGASEFHVFKSGGAVPEGFKPVKHLLLCGNAGVDYPSLIPLMATHGSIYPLTVAFEPAKVPMLGLVWRGVRIQGSLVASRQSIRSLLEFAARKKIYPTIMTFPLNKEGIEEAMQTLREDNNRIMMPDEQCPVEPCRLDLPGSRDPVPSAEIRTFPEP</sequence>
<dbReference type="InterPro" id="IPR011032">
    <property type="entry name" value="GroES-like_sf"/>
</dbReference>
<dbReference type="SUPFAM" id="SSF51735">
    <property type="entry name" value="NAD(P)-binding Rossmann-fold domains"/>
    <property type="match status" value="1"/>
</dbReference>
<evidence type="ECO:0000259" key="7">
    <source>
        <dbReference type="SMART" id="SM00829"/>
    </source>
</evidence>
<dbReference type="FunFam" id="3.40.50.720:FF:000022">
    <property type="entry name" value="Cinnamyl alcohol dehydrogenase"/>
    <property type="match status" value="1"/>
</dbReference>
<dbReference type="InterPro" id="IPR036291">
    <property type="entry name" value="NAD(P)-bd_dom_sf"/>
</dbReference>
<gene>
    <name evidence="8" type="ORF">AnigIFM63604_007030</name>
</gene>
<keyword evidence="3 5" id="KW-0862">Zinc</keyword>
<feature type="domain" description="Enoyl reductase (ER)" evidence="7">
    <location>
        <begin position="10"/>
        <end position="327"/>
    </location>
</feature>
<accession>A0A9W6A2F4</accession>
<dbReference type="InterPro" id="IPR020843">
    <property type="entry name" value="ER"/>
</dbReference>
<dbReference type="EMBL" id="BRPB01000042">
    <property type="protein sequence ID" value="GLA50719.1"/>
    <property type="molecule type" value="Genomic_DNA"/>
</dbReference>
<dbReference type="InterPro" id="IPR002328">
    <property type="entry name" value="ADH_Zn_CS"/>
</dbReference>
<dbReference type="InterPro" id="IPR047109">
    <property type="entry name" value="CAD-like"/>
</dbReference>
<evidence type="ECO:0000256" key="4">
    <source>
        <dbReference type="ARBA" id="ARBA00023002"/>
    </source>
</evidence>
<dbReference type="PROSITE" id="PS00059">
    <property type="entry name" value="ADH_ZINC"/>
    <property type="match status" value="1"/>
</dbReference>
<keyword evidence="4" id="KW-0560">Oxidoreductase</keyword>
<dbReference type="CDD" id="cd05283">
    <property type="entry name" value="CAD1"/>
    <property type="match status" value="1"/>
</dbReference>
<dbReference type="GO" id="GO:0016616">
    <property type="term" value="F:oxidoreductase activity, acting on the CH-OH group of donors, NAD or NADP as acceptor"/>
    <property type="evidence" value="ECO:0007669"/>
    <property type="project" value="InterPro"/>
</dbReference>
<evidence type="ECO:0000256" key="3">
    <source>
        <dbReference type="ARBA" id="ARBA00022833"/>
    </source>
</evidence>
<proteinExistence type="inferred from homology"/>
<evidence type="ECO:0000313" key="9">
    <source>
        <dbReference type="Proteomes" id="UP001144191"/>
    </source>
</evidence>
<evidence type="ECO:0000313" key="8">
    <source>
        <dbReference type="EMBL" id="GLA50719.1"/>
    </source>
</evidence>
<comment type="caution">
    <text evidence="8">The sequence shown here is derived from an EMBL/GenBank/DDBJ whole genome shotgun (WGS) entry which is preliminary data.</text>
</comment>
<dbReference type="GO" id="GO:0008270">
    <property type="term" value="F:zinc ion binding"/>
    <property type="evidence" value="ECO:0007669"/>
    <property type="project" value="InterPro"/>
</dbReference>
<dbReference type="PANTHER" id="PTHR42683">
    <property type="entry name" value="ALDEHYDE REDUCTASE"/>
    <property type="match status" value="1"/>
</dbReference>
<dbReference type="InterPro" id="IPR013149">
    <property type="entry name" value="ADH-like_C"/>
</dbReference>
<dbReference type="SUPFAM" id="SSF50129">
    <property type="entry name" value="GroES-like"/>
    <property type="match status" value="1"/>
</dbReference>
<comment type="similarity">
    <text evidence="5">Belongs to the zinc-containing alcohol dehydrogenase family.</text>
</comment>
<protein>
    <recommendedName>
        <fullName evidence="7">Enoyl reductase (ER) domain-containing protein</fullName>
    </recommendedName>
</protein>
<dbReference type="Pfam" id="PF00107">
    <property type="entry name" value="ADH_zinc_N"/>
    <property type="match status" value="1"/>
</dbReference>
<organism evidence="8 9">
    <name type="scientific">Aspergillus niger</name>
    <dbReference type="NCBI Taxonomy" id="5061"/>
    <lineage>
        <taxon>Eukaryota</taxon>
        <taxon>Fungi</taxon>
        <taxon>Dikarya</taxon>
        <taxon>Ascomycota</taxon>
        <taxon>Pezizomycotina</taxon>
        <taxon>Eurotiomycetes</taxon>
        <taxon>Eurotiomycetidae</taxon>
        <taxon>Eurotiales</taxon>
        <taxon>Aspergillaceae</taxon>
        <taxon>Aspergillus</taxon>
        <taxon>Aspergillus subgen. Circumdati</taxon>
    </lineage>
</organism>
<dbReference type="InterPro" id="IPR013154">
    <property type="entry name" value="ADH-like_N"/>
</dbReference>
<dbReference type="SMART" id="SM00829">
    <property type="entry name" value="PKS_ER"/>
    <property type="match status" value="1"/>
</dbReference>
<dbReference type="Gene3D" id="3.90.180.10">
    <property type="entry name" value="Medium-chain alcohol dehydrogenases, catalytic domain"/>
    <property type="match status" value="1"/>
</dbReference>
<dbReference type="Pfam" id="PF08240">
    <property type="entry name" value="ADH_N"/>
    <property type="match status" value="1"/>
</dbReference>
<keyword evidence="2 5" id="KW-0479">Metal-binding</keyword>
<dbReference type="AlphaFoldDB" id="A0A9W6A2F4"/>
<evidence type="ECO:0000256" key="2">
    <source>
        <dbReference type="ARBA" id="ARBA00022723"/>
    </source>
</evidence>
<dbReference type="Proteomes" id="UP001144191">
    <property type="component" value="Unassembled WGS sequence"/>
</dbReference>
<evidence type="ECO:0000256" key="5">
    <source>
        <dbReference type="RuleBase" id="RU361277"/>
    </source>
</evidence>
<reference evidence="8" key="1">
    <citation type="submission" date="2022-07" db="EMBL/GenBank/DDBJ databases">
        <title>Taxonomy of Aspergillus series Nigri: significant species reduction supported by multi-species coalescent approaches.</title>
        <authorList>
            <person name="Bian C."/>
            <person name="Kusuya Y."/>
            <person name="Sklenar F."/>
            <person name="D'hooge E."/>
            <person name="Yaguchi T."/>
            <person name="Takahashi H."/>
            <person name="Hubka V."/>
        </authorList>
    </citation>
    <scope>NUCLEOTIDE SEQUENCE</scope>
    <source>
        <strain evidence="8">IFM 63604</strain>
    </source>
</reference>
<comment type="cofactor">
    <cofactor evidence="1 5">
        <name>Zn(2+)</name>
        <dbReference type="ChEBI" id="CHEBI:29105"/>
    </cofactor>
</comment>
<name>A0A9W6A2F4_ASPNG</name>
<feature type="region of interest" description="Disordered" evidence="6">
    <location>
        <begin position="339"/>
        <end position="359"/>
    </location>
</feature>